<gene>
    <name evidence="1" type="ORF">LCGC14_2971940</name>
</gene>
<dbReference type="PROSITE" id="PS51257">
    <property type="entry name" value="PROKAR_LIPOPROTEIN"/>
    <property type="match status" value="1"/>
</dbReference>
<evidence type="ECO:0000313" key="1">
    <source>
        <dbReference type="EMBL" id="KKK65657.1"/>
    </source>
</evidence>
<name>A0A0F8X950_9ZZZZ</name>
<sequence length="201" mass="21152">MTMSRICKAITCGLVAALLLAGCASFGGGGKVPLGSLGQRVADSLVEVKPENRDIRICLIAAGTVEVMTDLAQRGGDARLALGNLMLLQNAIDGARMTSTLWPETDNADVVLLFASVLKDAGRSRLVQILSGGPTISNFLGIARRAVVLTVKGHAVLRDINNMLAAVDDGSLDKVVAWRACEDRTAMNRRVLQILTGGTPQ</sequence>
<organism evidence="1">
    <name type="scientific">marine sediment metagenome</name>
    <dbReference type="NCBI Taxonomy" id="412755"/>
    <lineage>
        <taxon>unclassified sequences</taxon>
        <taxon>metagenomes</taxon>
        <taxon>ecological metagenomes</taxon>
    </lineage>
</organism>
<comment type="caution">
    <text evidence="1">The sequence shown here is derived from an EMBL/GenBank/DDBJ whole genome shotgun (WGS) entry which is preliminary data.</text>
</comment>
<dbReference type="EMBL" id="LAZR01060441">
    <property type="protein sequence ID" value="KKK65657.1"/>
    <property type="molecule type" value="Genomic_DNA"/>
</dbReference>
<proteinExistence type="predicted"/>
<protein>
    <submittedName>
        <fullName evidence="1">Uncharacterized protein</fullName>
    </submittedName>
</protein>
<reference evidence="1" key="1">
    <citation type="journal article" date="2015" name="Nature">
        <title>Complex archaea that bridge the gap between prokaryotes and eukaryotes.</title>
        <authorList>
            <person name="Spang A."/>
            <person name="Saw J.H."/>
            <person name="Jorgensen S.L."/>
            <person name="Zaremba-Niedzwiedzka K."/>
            <person name="Martijn J."/>
            <person name="Lind A.E."/>
            <person name="van Eijk R."/>
            <person name="Schleper C."/>
            <person name="Guy L."/>
            <person name="Ettema T.J."/>
        </authorList>
    </citation>
    <scope>NUCLEOTIDE SEQUENCE</scope>
</reference>
<dbReference type="AlphaFoldDB" id="A0A0F8X950"/>
<accession>A0A0F8X950</accession>